<dbReference type="InParanoid" id="L7JZ64"/>
<name>L7JZ64_TRAHO</name>
<gene>
    <name evidence="1" type="ORF">THOM_0264</name>
</gene>
<evidence type="ECO:0000313" key="1">
    <source>
        <dbReference type="EMBL" id="ELQ76738.1"/>
    </source>
</evidence>
<reference evidence="1 2" key="1">
    <citation type="journal article" date="2012" name="PLoS Pathog.">
        <title>The genome of the obligate intracellular parasite Trachipleistophora hominis: new insights into microsporidian genome dynamics and reductive evolution.</title>
        <authorList>
            <person name="Heinz E."/>
            <person name="Williams T.A."/>
            <person name="Nakjang S."/>
            <person name="Noel C.J."/>
            <person name="Swan D.C."/>
            <person name="Goldberg A.V."/>
            <person name="Harris S.R."/>
            <person name="Weinmaier T."/>
            <person name="Markert S."/>
            <person name="Becher D."/>
            <person name="Bernhardt J."/>
            <person name="Dagan T."/>
            <person name="Hacker C."/>
            <person name="Lucocq J.M."/>
            <person name="Schweder T."/>
            <person name="Rattei T."/>
            <person name="Hall N."/>
            <person name="Hirt R.P."/>
            <person name="Embley T.M."/>
        </authorList>
    </citation>
    <scope>NUCLEOTIDE SEQUENCE [LARGE SCALE GENOMIC DNA]</scope>
</reference>
<dbReference type="EMBL" id="JH993821">
    <property type="protein sequence ID" value="ELQ76738.1"/>
    <property type="molecule type" value="Genomic_DNA"/>
</dbReference>
<organism evidence="1 2">
    <name type="scientific">Trachipleistophora hominis</name>
    <name type="common">Microsporidian parasite</name>
    <dbReference type="NCBI Taxonomy" id="72359"/>
    <lineage>
        <taxon>Eukaryota</taxon>
        <taxon>Fungi</taxon>
        <taxon>Fungi incertae sedis</taxon>
        <taxon>Microsporidia</taxon>
        <taxon>Pleistophoridae</taxon>
        <taxon>Trachipleistophora</taxon>
    </lineage>
</organism>
<sequence length="83" mass="9969">MEDNFVVRKIIETQMWAVKDAFKRSIKNMYTYLNNYGSVEYLINMSEIFDDVDKLKDNLNDWINGFIIIYQKNLRTFKNSSTI</sequence>
<dbReference type="AlphaFoldDB" id="L7JZ64"/>
<keyword evidence="2" id="KW-1185">Reference proteome</keyword>
<dbReference type="VEuPathDB" id="MicrosporidiaDB:THOM_0264"/>
<accession>L7JZ64</accession>
<dbReference type="Proteomes" id="UP000011185">
    <property type="component" value="Unassembled WGS sequence"/>
</dbReference>
<evidence type="ECO:0000313" key="2">
    <source>
        <dbReference type="Proteomes" id="UP000011185"/>
    </source>
</evidence>
<protein>
    <submittedName>
        <fullName evidence="1">Uncharacterized protein</fullName>
    </submittedName>
</protein>
<proteinExistence type="predicted"/>
<dbReference type="HOGENOM" id="CLU_2544215_0_0_1"/>